<sequence length="540" mass="59522">MPLTVVIFGATGDLARKKLFPALYELMLQEHIPRWTSIVGCGRSPQDPDAFLAKQCVNVRDDPAWPRDCFLRLVRYHCLEGGYADARSHARLADEEVRRYEERHPTGPCGNRLFFLSVPPAVFGAVAEMVSAHGRAAAGGFTRLLIEKPFGRDSASFEELNSLTARHFDETQLYRIGHYLARALIDHYLGKEILLNISSLRWANSLFEPLWSAEHIEAVQVTFKEDLGTQGRGGYFDGVGIVRDALLFLTMEPPEDMSAAAILAAKVSLLKSVRTLDLRRGDAFLAQYGPSEDGGRKGYLDDPTVDPRSRCPTFAACVLSIDSDRWRGVPFLLSAGKGLDERLCEVRVRFRPKPYNALLGVDSANELVMRVQPDEAIYVVAVAKTPGLCAGVGREERRTPERRTPVAMGLRYATQFGDGSPFVAPDAYERMLLNAARGDQALSVSAAELTEAWRIFTPLLHQIDEELPPPVVHPFGQTPRGYEAWTEAHGVDIAPPATHWSAKEAEAHAAAKASAMAAAKAAAAPPLEPRDPMDSDSFMW</sequence>
<dbReference type="GeneID" id="17255982"/>
<dbReference type="HOGENOM" id="CLU_013524_2_3_1"/>
<dbReference type="PaxDb" id="2903-EOD09862"/>
<keyword evidence="4" id="KW-0313">Glucose metabolism</keyword>
<dbReference type="InterPro" id="IPR001282">
    <property type="entry name" value="G6P_DH"/>
</dbReference>
<dbReference type="Gene3D" id="3.30.360.10">
    <property type="entry name" value="Dihydrodipicolinate Reductase, domain 2"/>
    <property type="match status" value="1"/>
</dbReference>
<name>A0A0D3IF27_EMIH1</name>
<dbReference type="PIRSF" id="PIRSF000110">
    <property type="entry name" value="G6PD"/>
    <property type="match status" value="1"/>
</dbReference>
<dbReference type="HAMAP" id="MF_00966">
    <property type="entry name" value="G6PD"/>
    <property type="match status" value="1"/>
</dbReference>
<accession>A0A0D3IF27</accession>
<comment type="pathway">
    <text evidence="1">Carbohydrate degradation; pentose phosphate pathway; D-ribulose 5-phosphate from D-glucose 6-phosphate (oxidative stage): step 1/3.</text>
</comment>
<evidence type="ECO:0000256" key="7">
    <source>
        <dbReference type="ARBA" id="ARBA00023277"/>
    </source>
</evidence>
<keyword evidence="12" id="KW-1185">Reference proteome</keyword>
<evidence type="ECO:0000256" key="3">
    <source>
        <dbReference type="ARBA" id="ARBA00013019"/>
    </source>
</evidence>
<keyword evidence="5" id="KW-0521">NADP</keyword>
<proteinExistence type="inferred from homology"/>
<evidence type="ECO:0000256" key="1">
    <source>
        <dbReference type="ARBA" id="ARBA00004937"/>
    </source>
</evidence>
<dbReference type="Pfam" id="PF02781">
    <property type="entry name" value="G6PD_C"/>
    <property type="match status" value="1"/>
</dbReference>
<evidence type="ECO:0000256" key="8">
    <source>
        <dbReference type="SAM" id="MobiDB-lite"/>
    </source>
</evidence>
<evidence type="ECO:0000259" key="10">
    <source>
        <dbReference type="Pfam" id="PF02781"/>
    </source>
</evidence>
<feature type="domain" description="Glucose-6-phosphate dehydrogenase NAD-binding" evidence="9">
    <location>
        <begin position="6"/>
        <end position="183"/>
    </location>
</feature>
<dbReference type="EnsemblProtists" id="EOD09862">
    <property type="protein sequence ID" value="EOD09862"/>
    <property type="gene ID" value="EMIHUDRAFT_452856"/>
</dbReference>
<keyword evidence="6" id="KW-0560">Oxidoreductase</keyword>
<dbReference type="OMA" id="TLIYDCL"/>
<evidence type="ECO:0000313" key="12">
    <source>
        <dbReference type="Proteomes" id="UP000013827"/>
    </source>
</evidence>
<dbReference type="Pfam" id="PF00479">
    <property type="entry name" value="G6PD_N"/>
    <property type="match status" value="1"/>
</dbReference>
<evidence type="ECO:0000256" key="2">
    <source>
        <dbReference type="ARBA" id="ARBA00009975"/>
    </source>
</evidence>
<feature type="domain" description="Glucose-6-phosphate dehydrogenase C-terminal" evidence="10">
    <location>
        <begin position="199"/>
        <end position="471"/>
    </location>
</feature>
<dbReference type="GO" id="GO:0050661">
    <property type="term" value="F:NADP binding"/>
    <property type="evidence" value="ECO:0007669"/>
    <property type="project" value="InterPro"/>
</dbReference>
<evidence type="ECO:0000256" key="6">
    <source>
        <dbReference type="ARBA" id="ARBA00023002"/>
    </source>
</evidence>
<dbReference type="PANTHER" id="PTHR23429">
    <property type="entry name" value="GLUCOSE-6-PHOSPHATE 1-DEHYDROGENASE G6PD"/>
    <property type="match status" value="1"/>
</dbReference>
<dbReference type="SUPFAM" id="SSF55347">
    <property type="entry name" value="Glyceraldehyde-3-phosphate dehydrogenase-like, C-terminal domain"/>
    <property type="match status" value="1"/>
</dbReference>
<evidence type="ECO:0000313" key="11">
    <source>
        <dbReference type="EnsemblProtists" id="EOD09862"/>
    </source>
</evidence>
<dbReference type="PANTHER" id="PTHR23429:SF0">
    <property type="entry name" value="GLUCOSE-6-PHOSPHATE 1-DEHYDROGENASE"/>
    <property type="match status" value="1"/>
</dbReference>
<dbReference type="KEGG" id="ehx:EMIHUDRAFT_452856"/>
<evidence type="ECO:0000256" key="4">
    <source>
        <dbReference type="ARBA" id="ARBA00022526"/>
    </source>
</evidence>
<dbReference type="SUPFAM" id="SSF51735">
    <property type="entry name" value="NAD(P)-binding Rossmann-fold domains"/>
    <property type="match status" value="1"/>
</dbReference>
<dbReference type="EC" id="1.1.1.49" evidence="3"/>
<dbReference type="Proteomes" id="UP000013827">
    <property type="component" value="Unassembled WGS sequence"/>
</dbReference>
<dbReference type="InterPro" id="IPR036291">
    <property type="entry name" value="NAD(P)-bd_dom_sf"/>
</dbReference>
<evidence type="ECO:0000259" key="9">
    <source>
        <dbReference type="Pfam" id="PF00479"/>
    </source>
</evidence>
<comment type="similarity">
    <text evidence="2">Belongs to the glucose-6-phosphate dehydrogenase family.</text>
</comment>
<dbReference type="GO" id="GO:0004345">
    <property type="term" value="F:glucose-6-phosphate dehydrogenase activity"/>
    <property type="evidence" value="ECO:0007669"/>
    <property type="project" value="UniProtKB-EC"/>
</dbReference>
<feature type="region of interest" description="Disordered" evidence="8">
    <location>
        <begin position="520"/>
        <end position="540"/>
    </location>
</feature>
<organism evidence="11 12">
    <name type="scientific">Emiliania huxleyi (strain CCMP1516)</name>
    <dbReference type="NCBI Taxonomy" id="280463"/>
    <lineage>
        <taxon>Eukaryota</taxon>
        <taxon>Haptista</taxon>
        <taxon>Haptophyta</taxon>
        <taxon>Prymnesiophyceae</taxon>
        <taxon>Isochrysidales</taxon>
        <taxon>Noelaerhabdaceae</taxon>
        <taxon>Emiliania</taxon>
    </lineage>
</organism>
<reference evidence="11" key="2">
    <citation type="submission" date="2024-10" db="UniProtKB">
        <authorList>
            <consortium name="EnsemblProtists"/>
        </authorList>
    </citation>
    <scope>IDENTIFICATION</scope>
</reference>
<dbReference type="eggNOG" id="KOG0563">
    <property type="taxonomic scope" value="Eukaryota"/>
</dbReference>
<dbReference type="PROSITE" id="PS00069">
    <property type="entry name" value="G6P_DEHYDROGENASE"/>
    <property type="match status" value="1"/>
</dbReference>
<dbReference type="PRINTS" id="PR00079">
    <property type="entry name" value="G6PDHDRGNASE"/>
</dbReference>
<dbReference type="InterPro" id="IPR022674">
    <property type="entry name" value="G6P_DH_NAD-bd"/>
</dbReference>
<keyword evidence="7" id="KW-0119">Carbohydrate metabolism</keyword>
<protein>
    <recommendedName>
        <fullName evidence="3">glucose-6-phosphate dehydrogenase (NADP(+))</fullName>
        <ecNumber evidence="3">1.1.1.49</ecNumber>
    </recommendedName>
</protein>
<dbReference type="GO" id="GO:0006006">
    <property type="term" value="P:glucose metabolic process"/>
    <property type="evidence" value="ECO:0007669"/>
    <property type="project" value="UniProtKB-KW"/>
</dbReference>
<dbReference type="InterPro" id="IPR019796">
    <property type="entry name" value="G6P_DH_AS"/>
</dbReference>
<reference evidence="12" key="1">
    <citation type="journal article" date="2013" name="Nature">
        <title>Pan genome of the phytoplankton Emiliania underpins its global distribution.</title>
        <authorList>
            <person name="Read B.A."/>
            <person name="Kegel J."/>
            <person name="Klute M.J."/>
            <person name="Kuo A."/>
            <person name="Lefebvre S.C."/>
            <person name="Maumus F."/>
            <person name="Mayer C."/>
            <person name="Miller J."/>
            <person name="Monier A."/>
            <person name="Salamov A."/>
            <person name="Young J."/>
            <person name="Aguilar M."/>
            <person name="Claverie J.M."/>
            <person name="Frickenhaus S."/>
            <person name="Gonzalez K."/>
            <person name="Herman E.K."/>
            <person name="Lin Y.C."/>
            <person name="Napier J."/>
            <person name="Ogata H."/>
            <person name="Sarno A.F."/>
            <person name="Shmutz J."/>
            <person name="Schroeder D."/>
            <person name="de Vargas C."/>
            <person name="Verret F."/>
            <person name="von Dassow P."/>
            <person name="Valentin K."/>
            <person name="Van de Peer Y."/>
            <person name="Wheeler G."/>
            <person name="Dacks J.B."/>
            <person name="Delwiche C.F."/>
            <person name="Dyhrman S.T."/>
            <person name="Glockner G."/>
            <person name="John U."/>
            <person name="Richards T."/>
            <person name="Worden A.Z."/>
            <person name="Zhang X."/>
            <person name="Grigoriev I.V."/>
            <person name="Allen A.E."/>
            <person name="Bidle K."/>
            <person name="Borodovsky M."/>
            <person name="Bowler C."/>
            <person name="Brownlee C."/>
            <person name="Cock J.M."/>
            <person name="Elias M."/>
            <person name="Gladyshev V.N."/>
            <person name="Groth M."/>
            <person name="Guda C."/>
            <person name="Hadaegh A."/>
            <person name="Iglesias-Rodriguez M.D."/>
            <person name="Jenkins J."/>
            <person name="Jones B.M."/>
            <person name="Lawson T."/>
            <person name="Leese F."/>
            <person name="Lindquist E."/>
            <person name="Lobanov A."/>
            <person name="Lomsadze A."/>
            <person name="Malik S.B."/>
            <person name="Marsh M.E."/>
            <person name="Mackinder L."/>
            <person name="Mock T."/>
            <person name="Mueller-Roeber B."/>
            <person name="Pagarete A."/>
            <person name="Parker M."/>
            <person name="Probert I."/>
            <person name="Quesneville H."/>
            <person name="Raines C."/>
            <person name="Rensing S.A."/>
            <person name="Riano-Pachon D.M."/>
            <person name="Richier S."/>
            <person name="Rokitta S."/>
            <person name="Shiraiwa Y."/>
            <person name="Soanes D.M."/>
            <person name="van der Giezen M."/>
            <person name="Wahlund T.M."/>
            <person name="Williams B."/>
            <person name="Wilson W."/>
            <person name="Wolfe G."/>
            <person name="Wurch L.L."/>
        </authorList>
    </citation>
    <scope>NUCLEOTIDE SEQUENCE</scope>
</reference>
<dbReference type="STRING" id="2903.R1BK71"/>
<dbReference type="Gene3D" id="3.40.50.720">
    <property type="entry name" value="NAD(P)-binding Rossmann-like Domain"/>
    <property type="match status" value="1"/>
</dbReference>
<dbReference type="UniPathway" id="UPA00115"/>
<evidence type="ECO:0000256" key="5">
    <source>
        <dbReference type="ARBA" id="ARBA00022857"/>
    </source>
</evidence>
<dbReference type="GO" id="GO:0009051">
    <property type="term" value="P:pentose-phosphate shunt, oxidative branch"/>
    <property type="evidence" value="ECO:0007669"/>
    <property type="project" value="TreeGrafter"/>
</dbReference>
<dbReference type="InterPro" id="IPR022675">
    <property type="entry name" value="G6P_DH_C"/>
</dbReference>
<dbReference type="AlphaFoldDB" id="A0A0D3IF27"/>
<dbReference type="RefSeq" id="XP_005762291.1">
    <property type="nucleotide sequence ID" value="XM_005762234.1"/>
</dbReference>